<dbReference type="InterPro" id="IPR018085">
    <property type="entry name" value="Ura-DNA_Glyclase_AS"/>
</dbReference>
<dbReference type="InterPro" id="IPR002043">
    <property type="entry name" value="UDG_fam1"/>
</dbReference>
<dbReference type="EMBL" id="L33971">
    <property type="protein sequence ID" value="AAA91082.1"/>
    <property type="molecule type" value="Genomic_DNA"/>
</dbReference>
<organism evidence="8">
    <name type="scientific">Leporid herpesvirus 1</name>
    <dbReference type="NCBI Taxonomy" id="46017"/>
    <lineage>
        <taxon>Viruses</taxon>
        <taxon>Duplodnaviria</taxon>
        <taxon>Heunggongvirae</taxon>
        <taxon>Peploviricota</taxon>
        <taxon>Herviviricetes</taxon>
        <taxon>Herpesvirales</taxon>
        <taxon>Orthoherpesviridae</taxon>
        <taxon>Gammaherpesvirinae</taxon>
        <taxon>Rhadinovirus</taxon>
    </lineage>
</organism>
<keyword evidence="5" id="KW-0234">DNA repair</keyword>
<dbReference type="GO" id="GO:0004844">
    <property type="term" value="F:uracil DNA N-glycosylase activity"/>
    <property type="evidence" value="ECO:0007669"/>
    <property type="project" value="InterPro"/>
</dbReference>
<dbReference type="InterPro" id="IPR005122">
    <property type="entry name" value="Uracil-DNA_glycosylase-like"/>
</dbReference>
<keyword evidence="4" id="KW-0378">Hydrolase</keyword>
<dbReference type="InterPro" id="IPR036895">
    <property type="entry name" value="Uracil-DNA_glycosylase-like_sf"/>
</dbReference>
<feature type="domain" description="Uracil-DNA glycosylase-like" evidence="7">
    <location>
        <begin position="74"/>
        <end position="240"/>
    </location>
</feature>
<dbReference type="SMART" id="SM00986">
    <property type="entry name" value="UDG"/>
    <property type="match status" value="1"/>
</dbReference>
<dbReference type="PANTHER" id="PTHR11264">
    <property type="entry name" value="URACIL-DNA GLYCOSYLASE"/>
    <property type="match status" value="1"/>
</dbReference>
<sequence>MDYWIQKNIFNDIENRETCVVSDAELMLAPSWITFLDLSPFLKQKLANLLREINNMRNQATIYPPQDKIMYWSSCCSPDNVKVVILGQDPYHGGQATGLAFSVDHGVQIPPSLKNIFSELYRGHNGHSMPVNGCLDGWARQGVLLLNSILTVERGRASSHNSLGWQWFTNYILTVLSEKSRYCVFLLWGSKAIDKGNLIDSKHHLVLKAQHPSPLSVCNQRSSLPAFFGCDHFRKANDYLIAHDRSPIDWWKSS</sequence>
<name>Q69273_9GAMA</name>
<accession>Q69273</accession>
<evidence type="ECO:0000259" key="7">
    <source>
        <dbReference type="SMART" id="SM00986"/>
    </source>
</evidence>
<dbReference type="GO" id="GO:0097510">
    <property type="term" value="P:base-excision repair, AP site formation via deaminated base removal"/>
    <property type="evidence" value="ECO:0007669"/>
    <property type="project" value="TreeGrafter"/>
</dbReference>
<dbReference type="NCBIfam" id="NF003592">
    <property type="entry name" value="PRK05254.1-5"/>
    <property type="match status" value="1"/>
</dbReference>
<dbReference type="SMART" id="SM00987">
    <property type="entry name" value="UreE_C"/>
    <property type="match status" value="1"/>
</dbReference>
<keyword evidence="3" id="KW-0227">DNA damage</keyword>
<evidence type="ECO:0000256" key="5">
    <source>
        <dbReference type="ARBA" id="ARBA00023204"/>
    </source>
</evidence>
<feature type="active site" description="Proton acceptor" evidence="6">
    <location>
        <position position="89"/>
    </location>
</feature>
<dbReference type="PROSITE" id="PS00130">
    <property type="entry name" value="U_DNA_GLYCOSYLASE"/>
    <property type="match status" value="1"/>
</dbReference>
<dbReference type="Pfam" id="PF03167">
    <property type="entry name" value="UDG"/>
    <property type="match status" value="1"/>
</dbReference>
<protein>
    <submittedName>
        <fullName evidence="8">Uracil-DNA glycosylase</fullName>
    </submittedName>
</protein>
<evidence type="ECO:0000313" key="8">
    <source>
        <dbReference type="EMBL" id="AAA91082.1"/>
    </source>
</evidence>
<evidence type="ECO:0000256" key="4">
    <source>
        <dbReference type="ARBA" id="ARBA00022801"/>
    </source>
</evidence>
<proteinExistence type="inferred from homology"/>
<dbReference type="Gene3D" id="3.40.470.10">
    <property type="entry name" value="Uracil-DNA glycosylase-like domain"/>
    <property type="match status" value="1"/>
</dbReference>
<evidence type="ECO:0000256" key="3">
    <source>
        <dbReference type="ARBA" id="ARBA00022763"/>
    </source>
</evidence>
<comment type="similarity">
    <text evidence="1">Belongs to the uracil-DNA glycosylase (UDG) superfamily. UNG family.</text>
</comment>
<dbReference type="NCBIfam" id="NF003588">
    <property type="entry name" value="PRK05254.1-1"/>
    <property type="match status" value="1"/>
</dbReference>
<dbReference type="PANTHER" id="PTHR11264:SF0">
    <property type="entry name" value="URACIL-DNA GLYCOSYLASE"/>
    <property type="match status" value="1"/>
</dbReference>
<dbReference type="SUPFAM" id="SSF52141">
    <property type="entry name" value="Uracil-DNA glycosylase-like"/>
    <property type="match status" value="1"/>
</dbReference>
<dbReference type="NCBIfam" id="TIGR00628">
    <property type="entry name" value="ung"/>
    <property type="match status" value="1"/>
</dbReference>
<dbReference type="NCBIfam" id="NF003589">
    <property type="entry name" value="PRK05254.1-2"/>
    <property type="match status" value="1"/>
</dbReference>
<reference evidence="8" key="1">
    <citation type="submission" date="1996-03" db="EMBL/GenBank/DDBJ databases">
        <title>Nucleotide and amino acid sequence anaylsis of the uracil-DNA glycosiadase and flanking genes in the cottontail herpesvirus genome.</title>
        <authorList>
            <person name="Foulon T."/>
            <person name="Berthelot N."/>
            <person name="Nardeux P.C."/>
            <person name="Sheldrick P."/>
        </authorList>
    </citation>
    <scope>NUCLEOTIDE SEQUENCE</scope>
</reference>
<evidence type="ECO:0000256" key="1">
    <source>
        <dbReference type="ARBA" id="ARBA00008184"/>
    </source>
</evidence>
<dbReference type="HAMAP" id="MF_00148">
    <property type="entry name" value="UDG"/>
    <property type="match status" value="1"/>
</dbReference>
<evidence type="ECO:0000256" key="2">
    <source>
        <dbReference type="ARBA" id="ARBA00022562"/>
    </source>
</evidence>
<dbReference type="CDD" id="cd10027">
    <property type="entry name" value="UDG-F1-like"/>
    <property type="match status" value="1"/>
</dbReference>
<keyword evidence="2" id="KW-1048">Host nucleus</keyword>
<evidence type="ECO:0000256" key="6">
    <source>
        <dbReference type="PROSITE-ProRule" id="PRU10072"/>
    </source>
</evidence>